<reference evidence="1 2" key="1">
    <citation type="submission" date="2020-01" db="EMBL/GenBank/DDBJ databases">
        <authorList>
            <consortium name="DOE Joint Genome Institute"/>
            <person name="Haridas S."/>
            <person name="Albert R."/>
            <person name="Binder M."/>
            <person name="Bloem J."/>
            <person name="Labutti K."/>
            <person name="Salamov A."/>
            <person name="Andreopoulos B."/>
            <person name="Baker S.E."/>
            <person name="Barry K."/>
            <person name="Bills G."/>
            <person name="Bluhm B.H."/>
            <person name="Cannon C."/>
            <person name="Castanera R."/>
            <person name="Culley D.E."/>
            <person name="Daum C."/>
            <person name="Ezra D."/>
            <person name="Gonzalez J.B."/>
            <person name="Henrissat B."/>
            <person name="Kuo A."/>
            <person name="Liang C."/>
            <person name="Lipzen A."/>
            <person name="Lutzoni F."/>
            <person name="Magnuson J."/>
            <person name="Mondo S."/>
            <person name="Nolan M."/>
            <person name="Ohm R."/>
            <person name="Pangilinan J."/>
            <person name="Park H.-J.H."/>
            <person name="Ramirez L."/>
            <person name="Alfaro M."/>
            <person name="Sun H."/>
            <person name="Tritt A."/>
            <person name="Yoshinaga Y."/>
            <person name="Zwiers L.-H.L."/>
            <person name="Turgeon B.G."/>
            <person name="Goodwin S.B."/>
            <person name="Spatafora J.W."/>
            <person name="Crous P.W."/>
            <person name="Grigoriev I.V."/>
        </authorList>
    </citation>
    <scope>NUCLEOTIDE SEQUENCE [LARGE SCALE GENOMIC DNA]</scope>
    <source>
        <strain evidence="1 2">CBS 611.86</strain>
    </source>
</reference>
<gene>
    <name evidence="1" type="ORF">BDV95DRAFT_357701</name>
</gene>
<sequence>MRAWERSSKTESLAIKAASGDLKFWRAQGDRTTDPARAENKRASQLGSLSHHHCHAAHITAQEQRVGSQESGWKQVEAFGVRNEERGQGERMSDRGSILFNSICSEQLWSGTLVALAHMTAPSRKTMPPPKAPPFCLAQTSSLPPSYFLALREEASETCAGAQLQYALAYV</sequence>
<dbReference type="EMBL" id="JAADJZ010000008">
    <property type="protein sequence ID" value="KAF2872819.1"/>
    <property type="molecule type" value="Genomic_DNA"/>
</dbReference>
<organism evidence="1 2">
    <name type="scientific">Massariosphaeria phaeospora</name>
    <dbReference type="NCBI Taxonomy" id="100035"/>
    <lineage>
        <taxon>Eukaryota</taxon>
        <taxon>Fungi</taxon>
        <taxon>Dikarya</taxon>
        <taxon>Ascomycota</taxon>
        <taxon>Pezizomycotina</taxon>
        <taxon>Dothideomycetes</taxon>
        <taxon>Pleosporomycetidae</taxon>
        <taxon>Pleosporales</taxon>
        <taxon>Pleosporales incertae sedis</taxon>
        <taxon>Massariosphaeria</taxon>
    </lineage>
</organism>
<protein>
    <submittedName>
        <fullName evidence="1">Uncharacterized protein</fullName>
    </submittedName>
</protein>
<proteinExistence type="predicted"/>
<accession>A0A7C8MAD4</accession>
<name>A0A7C8MAD4_9PLEO</name>
<dbReference type="AlphaFoldDB" id="A0A7C8MAD4"/>
<keyword evidence="2" id="KW-1185">Reference proteome</keyword>
<evidence type="ECO:0000313" key="2">
    <source>
        <dbReference type="Proteomes" id="UP000481861"/>
    </source>
</evidence>
<comment type="caution">
    <text evidence="1">The sequence shown here is derived from an EMBL/GenBank/DDBJ whole genome shotgun (WGS) entry which is preliminary data.</text>
</comment>
<dbReference type="Proteomes" id="UP000481861">
    <property type="component" value="Unassembled WGS sequence"/>
</dbReference>
<evidence type="ECO:0000313" key="1">
    <source>
        <dbReference type="EMBL" id="KAF2872819.1"/>
    </source>
</evidence>